<proteinExistence type="predicted"/>
<sequence>MVEEKHLRLVDEVKELRKKVVKILDFQTSLTRKMEEEVKEKVEEKIKEEVMMATETMQKMARERLLIGQSLL</sequence>
<name>A0A1J3GAV8_NOCCA</name>
<evidence type="ECO:0000313" key="1">
    <source>
        <dbReference type="EMBL" id="JAU52237.1"/>
    </source>
</evidence>
<accession>A0A1J3GAV8</accession>
<reference evidence="1" key="1">
    <citation type="submission" date="2016-07" db="EMBL/GenBank/DDBJ databases">
        <title>De novo transcriptome assembly of four accessions of the metal hyperaccumulator plant Noccaea caerulescens.</title>
        <authorList>
            <person name="Blande D."/>
            <person name="Halimaa P."/>
            <person name="Tervahauta A.I."/>
            <person name="Aarts M.G."/>
            <person name="Karenlampi S.O."/>
        </authorList>
    </citation>
    <scope>NUCLEOTIDE SEQUENCE</scope>
</reference>
<dbReference type="EMBL" id="GEVK01000595">
    <property type="protein sequence ID" value="JAU52237.1"/>
    <property type="molecule type" value="Transcribed_RNA"/>
</dbReference>
<dbReference type="AlphaFoldDB" id="A0A1J3GAV8"/>
<gene>
    <name evidence="1" type="ORF">LC_TR6029_c0_g1_i1_g.20508</name>
</gene>
<organism evidence="1">
    <name type="scientific">Noccaea caerulescens</name>
    <name type="common">Alpine penny-cress</name>
    <name type="synonym">Thlaspi caerulescens</name>
    <dbReference type="NCBI Taxonomy" id="107243"/>
    <lineage>
        <taxon>Eukaryota</taxon>
        <taxon>Viridiplantae</taxon>
        <taxon>Streptophyta</taxon>
        <taxon>Embryophyta</taxon>
        <taxon>Tracheophyta</taxon>
        <taxon>Spermatophyta</taxon>
        <taxon>Magnoliopsida</taxon>
        <taxon>eudicotyledons</taxon>
        <taxon>Gunneridae</taxon>
        <taxon>Pentapetalae</taxon>
        <taxon>rosids</taxon>
        <taxon>malvids</taxon>
        <taxon>Brassicales</taxon>
        <taxon>Brassicaceae</taxon>
        <taxon>Coluteocarpeae</taxon>
        <taxon>Noccaea</taxon>
    </lineage>
</organism>
<protein>
    <submittedName>
        <fullName evidence="1">Uncharacterized protein</fullName>
    </submittedName>
</protein>